<evidence type="ECO:0000313" key="2">
    <source>
        <dbReference type="Proteomes" id="UP000266649"/>
    </source>
</evidence>
<proteinExistence type="predicted"/>
<reference evidence="1 2" key="1">
    <citation type="submission" date="2018-09" db="EMBL/GenBank/DDBJ databases">
        <title>Gemmobacter lutimaris sp. nov., a marine bacterium isolated from tidal flat.</title>
        <authorList>
            <person name="Lee D.W."/>
            <person name="Yoo Y."/>
            <person name="Kim J.-J."/>
            <person name="Kim B.S."/>
        </authorList>
    </citation>
    <scope>NUCLEOTIDE SEQUENCE [LARGE SCALE GENOMIC DNA]</scope>
    <source>
        <strain evidence="1 2">YJ-T1-11</strain>
    </source>
</reference>
<dbReference type="SUPFAM" id="SSF53756">
    <property type="entry name" value="UDP-Glycosyltransferase/glycogen phosphorylase"/>
    <property type="match status" value="1"/>
</dbReference>
<name>A0A398BIF6_9RHOB</name>
<dbReference type="AlphaFoldDB" id="A0A398BIF6"/>
<protein>
    <submittedName>
        <fullName evidence="1">Glycosyl transferase</fullName>
    </submittedName>
</protein>
<organism evidence="1 2">
    <name type="scientific">Gemmobacter lutimaris</name>
    <dbReference type="NCBI Taxonomy" id="2306023"/>
    <lineage>
        <taxon>Bacteria</taxon>
        <taxon>Pseudomonadati</taxon>
        <taxon>Pseudomonadota</taxon>
        <taxon>Alphaproteobacteria</taxon>
        <taxon>Rhodobacterales</taxon>
        <taxon>Paracoccaceae</taxon>
        <taxon>Gemmobacter</taxon>
    </lineage>
</organism>
<gene>
    <name evidence="1" type="ORF">D2N39_18390</name>
</gene>
<keyword evidence="1" id="KW-0808">Transferase</keyword>
<dbReference type="EMBL" id="QXXQ01000014">
    <property type="protein sequence ID" value="RID90335.1"/>
    <property type="molecule type" value="Genomic_DNA"/>
</dbReference>
<sequence>MTDLDLLWQKYATEANVFRDRPDFRFDPVHYGAGQPDLPQDPETLAAHYRSAGRAEGRSPTFYALHKAQKPAIDAVLADLVLLPELAEAIAAGQPDACHLACELIRLGDPVDAAISDFSLRGYLITHPDIARAGMDPLMHYLLYGATEGRRTLADLRKTQYRGHLAYSPARPTCMIMVHEFSRTGAPIVGLDLVREAALTHNVIVAALKGGDLLEDFRDHACEVIVTNRPLIDIPFYFGEIFSKIDLAITNSVECYAFAPFLVAREIPFAAYVHEYADYTFPHYKSTFTALFTDLLVFSTEHVRDSWAGRLRDIEFDVARDTHILPQRDFIIGGVDAETHAAARARLSALVGRDLSQVRLVCGAGHLQWRKGTDIFAMTASICRRRDPETVFLWIGDGLNAEDTHFGAWMGYHLRQIGADLPDSNLFLLPAGPAYPDVMAASDAMFVSSRLDPLPNVVFDALDRGCRIVQFEGATGFNDPLYRASDHFTAVGYADPEAAATALLALPRKQPAAEIPEAPPRPQLFAAICDALRTRLKAQRYFLRGASEIDVPMLFTSAPEDRPLRIREREKMLRYGRRLVWRDLAEVQHSLDRSDNWIHRQCRLAPYGVAEAAEVPDFSMHIHAFYTDELGEDLARYRAYHAARRIVVTTDTEKKADEIRTTMRAEGLEPEIVLVKNRGRDILPFMELFHEGGAAGEDEIWCHLHQKKSLNTTSTGDIWRSFLMRILLGDETGLSDALTRIGDPGTGLVSPFDPYYIPWNAARGLLPKFASRLPGPMPENPLLFPVGNMFWVRRPVVLAMNAVFGPEYPWPNEPIANDGTEFHLIERLWPAMATHLGLDSVFVHKLDQKRT</sequence>
<dbReference type="InterPro" id="IPR007739">
    <property type="entry name" value="RgpF"/>
</dbReference>
<dbReference type="Pfam" id="PF05045">
    <property type="entry name" value="RgpF"/>
    <property type="match status" value="1"/>
</dbReference>
<comment type="caution">
    <text evidence="1">The sequence shown here is derived from an EMBL/GenBank/DDBJ whole genome shotgun (WGS) entry which is preliminary data.</text>
</comment>
<keyword evidence="2" id="KW-1185">Reference proteome</keyword>
<dbReference type="RefSeq" id="WP_119136238.1">
    <property type="nucleotide sequence ID" value="NZ_QXXQ01000014.1"/>
</dbReference>
<dbReference type="GO" id="GO:0016740">
    <property type="term" value="F:transferase activity"/>
    <property type="evidence" value="ECO:0007669"/>
    <property type="project" value="UniProtKB-KW"/>
</dbReference>
<dbReference type="Gene3D" id="3.40.50.2000">
    <property type="entry name" value="Glycogen Phosphorylase B"/>
    <property type="match status" value="1"/>
</dbReference>
<accession>A0A398BIF6</accession>
<evidence type="ECO:0000313" key="1">
    <source>
        <dbReference type="EMBL" id="RID90335.1"/>
    </source>
</evidence>
<dbReference type="OrthoDB" id="7210452at2"/>
<dbReference type="Proteomes" id="UP000266649">
    <property type="component" value="Unassembled WGS sequence"/>
</dbReference>